<feature type="transmembrane region" description="Helical" evidence="7">
    <location>
        <begin position="126"/>
        <end position="149"/>
    </location>
</feature>
<dbReference type="Pfam" id="PF00771">
    <property type="entry name" value="FHIPEP"/>
    <property type="match status" value="1"/>
</dbReference>
<evidence type="ECO:0000256" key="7">
    <source>
        <dbReference type="RuleBase" id="RU364093"/>
    </source>
</evidence>
<feature type="transmembrane region" description="Helical" evidence="7">
    <location>
        <begin position="31"/>
        <end position="49"/>
    </location>
</feature>
<reference evidence="8 9" key="1">
    <citation type="submission" date="2020-08" db="EMBL/GenBank/DDBJ databases">
        <title>Genomic Encyclopedia of Type Strains, Phase IV (KMG-IV): sequencing the most valuable type-strain genomes for metagenomic binning, comparative biology and taxonomic classification.</title>
        <authorList>
            <person name="Goeker M."/>
        </authorList>
    </citation>
    <scope>NUCLEOTIDE SEQUENCE [LARGE SCALE GENOMIC DNA]</scope>
    <source>
        <strain evidence="8 9">DSM 25079</strain>
    </source>
</reference>
<dbReference type="PRINTS" id="PR00949">
    <property type="entry name" value="TYPE3IMAPROT"/>
</dbReference>
<dbReference type="Gene3D" id="3.40.30.60">
    <property type="entry name" value="FHIPEP family, domain 1"/>
    <property type="match status" value="1"/>
</dbReference>
<keyword evidence="3 7" id="KW-1003">Cell membrane</keyword>
<keyword evidence="7" id="KW-1006">Bacterial flagellum protein export</keyword>
<dbReference type="PIRSF" id="PIRSF005419">
    <property type="entry name" value="FlhA"/>
    <property type="match status" value="1"/>
</dbReference>
<dbReference type="PANTHER" id="PTHR30161:SF1">
    <property type="entry name" value="FLAGELLAR BIOSYNTHESIS PROTEIN FLHA-RELATED"/>
    <property type="match status" value="1"/>
</dbReference>
<dbReference type="Gene3D" id="1.10.8.540">
    <property type="entry name" value="FHIPEP family, domain 3"/>
    <property type="match status" value="1"/>
</dbReference>
<evidence type="ECO:0000313" key="9">
    <source>
        <dbReference type="Proteomes" id="UP000549617"/>
    </source>
</evidence>
<evidence type="ECO:0000256" key="1">
    <source>
        <dbReference type="ARBA" id="ARBA00004651"/>
    </source>
</evidence>
<keyword evidence="7" id="KW-0813">Transport</keyword>
<keyword evidence="5 7" id="KW-1133">Transmembrane helix</keyword>
<dbReference type="GO" id="GO:0009306">
    <property type="term" value="P:protein secretion"/>
    <property type="evidence" value="ECO:0007669"/>
    <property type="project" value="InterPro"/>
</dbReference>
<proteinExistence type="inferred from homology"/>
<dbReference type="PANTHER" id="PTHR30161">
    <property type="entry name" value="FLAGELLAR EXPORT PROTEIN, MEMBRANE FLHA SUBUNIT-RELATED"/>
    <property type="match status" value="1"/>
</dbReference>
<dbReference type="EMBL" id="JACIJC010000002">
    <property type="protein sequence ID" value="MBB5685269.1"/>
    <property type="molecule type" value="Genomic_DNA"/>
</dbReference>
<evidence type="ECO:0000256" key="5">
    <source>
        <dbReference type="ARBA" id="ARBA00022989"/>
    </source>
</evidence>
<keyword evidence="8" id="KW-0282">Flagellum</keyword>
<organism evidence="8 9">
    <name type="scientific">Sphingobium boeckii</name>
    <dbReference type="NCBI Taxonomy" id="1082345"/>
    <lineage>
        <taxon>Bacteria</taxon>
        <taxon>Pseudomonadati</taxon>
        <taxon>Pseudomonadota</taxon>
        <taxon>Alphaproteobacteria</taxon>
        <taxon>Sphingomonadales</taxon>
        <taxon>Sphingomonadaceae</taxon>
        <taxon>Sphingobium</taxon>
    </lineage>
</organism>
<dbReference type="InterPro" id="IPR042193">
    <property type="entry name" value="FHIPEP_3"/>
</dbReference>
<dbReference type="InterPro" id="IPR001712">
    <property type="entry name" value="T3SS_FHIPEP"/>
</dbReference>
<keyword evidence="4 7" id="KW-0812">Transmembrane</keyword>
<dbReference type="Proteomes" id="UP000549617">
    <property type="component" value="Unassembled WGS sequence"/>
</dbReference>
<dbReference type="InterPro" id="IPR006301">
    <property type="entry name" value="FlhA"/>
</dbReference>
<dbReference type="NCBIfam" id="TIGR01398">
    <property type="entry name" value="FlhA"/>
    <property type="match status" value="1"/>
</dbReference>
<feature type="transmembrane region" description="Helical" evidence="7">
    <location>
        <begin position="260"/>
        <end position="279"/>
    </location>
</feature>
<keyword evidence="7" id="KW-1005">Bacterial flagellum biogenesis</keyword>
<name>A0A7W9AGY7_9SPHN</name>
<comment type="similarity">
    <text evidence="2 7">Belongs to the FHIPEP (flagella/HR/invasion proteins export pore) family.</text>
</comment>
<comment type="function">
    <text evidence="7">Required for formation of the rod structure of the flagellar apparatus. Together with FliI and FliH, may constitute the export apparatus of flagellin.</text>
</comment>
<dbReference type="AlphaFoldDB" id="A0A7W9AGY7"/>
<gene>
    <name evidence="7" type="primary">flhA</name>
    <name evidence="8" type="ORF">FHS49_001277</name>
</gene>
<dbReference type="GO" id="GO:0005886">
    <property type="term" value="C:plasma membrane"/>
    <property type="evidence" value="ECO:0007669"/>
    <property type="project" value="UniProtKB-SubCell"/>
</dbReference>
<feature type="transmembrane region" description="Helical" evidence="7">
    <location>
        <begin position="55"/>
        <end position="74"/>
    </location>
</feature>
<comment type="caution">
    <text evidence="7">Lacks conserved residue(s) required for the propagation of feature annotation.</text>
</comment>
<evidence type="ECO:0000313" key="8">
    <source>
        <dbReference type="EMBL" id="MBB5685269.1"/>
    </source>
</evidence>
<keyword evidence="8" id="KW-0966">Cell projection</keyword>
<protein>
    <recommendedName>
        <fullName evidence="7">Flagellar biosynthesis protein FlhA</fullName>
    </recommendedName>
</protein>
<feature type="transmembrane region" description="Helical" evidence="7">
    <location>
        <begin position="300"/>
        <end position="320"/>
    </location>
</feature>
<keyword evidence="9" id="KW-1185">Reference proteome</keyword>
<dbReference type="Gene3D" id="3.40.50.12790">
    <property type="entry name" value="FHIPEP family, domain 4"/>
    <property type="match status" value="1"/>
</dbReference>
<dbReference type="GO" id="GO:0044780">
    <property type="term" value="P:bacterial-type flagellum assembly"/>
    <property type="evidence" value="ECO:0007669"/>
    <property type="project" value="InterPro"/>
</dbReference>
<comment type="subcellular location">
    <subcellularLocation>
        <location evidence="1 7">Cell membrane</location>
        <topology evidence="1 7">Multi-pass membrane protein</topology>
    </subcellularLocation>
</comment>
<comment type="caution">
    <text evidence="8">The sequence shown here is derived from an EMBL/GenBank/DDBJ whole genome shotgun (WGS) entry which is preliminary data.</text>
</comment>
<evidence type="ECO:0000256" key="6">
    <source>
        <dbReference type="ARBA" id="ARBA00023136"/>
    </source>
</evidence>
<dbReference type="InterPro" id="IPR025505">
    <property type="entry name" value="FHIPEP_CS"/>
</dbReference>
<evidence type="ECO:0000256" key="4">
    <source>
        <dbReference type="ARBA" id="ARBA00022692"/>
    </source>
</evidence>
<evidence type="ECO:0000256" key="3">
    <source>
        <dbReference type="ARBA" id="ARBA00022475"/>
    </source>
</evidence>
<keyword evidence="6 7" id="KW-0472">Membrane</keyword>
<dbReference type="InterPro" id="IPR042194">
    <property type="entry name" value="FHIPEP_1"/>
</dbReference>
<keyword evidence="7" id="KW-0653">Protein transport</keyword>
<evidence type="ECO:0000256" key="2">
    <source>
        <dbReference type="ARBA" id="ARBA00008835"/>
    </source>
</evidence>
<sequence length="728" mass="78187">MSQVRNQIMPSSFIPAQITRVLQSFGPGRDLALAGGVIAIIAMLILPMPAWMLDFGLALSITASVLILMTSLFIDKPLQLSSFPTILLITTMLRLGLNLASTRLILGHGHEGHQAAGGVIAAFGEFLMGGQTVIGLTIFMILVVINFVVITKGAGRIAEVAARFSLDAMPGKQMAIDADMSAGMISEIQARERRAEIEAESGFYGAMDGASKFVKGDAVACLIITAINVIVGLIIGVAIHGVPFGEAFHSYTILTVGDGLVSQIPALIVSIAAGLLVSKGGVTGKTGAALGEQLGRYPKAFGMVAVLMLALALMPGLPFLPFVSLGGLCGYFAWQMGRKAEAEAVKERLEKAMAQQQAEQVDEPIARTLAIDTVRIELGYALLPLINDSNAEPRLDDQVRALRRQMAMDYGFVLPSVRILDNMSLHANEYVVFVKETEAARGEIRIDKLMVINPGGGNIGIAGEETREPVFDLPALWIDRSLRDEAGLRGLTVVNSGTIITTHLTEIVKDNIADLLSYSETQKLLTDVHKDSDKLIADIIPSKISVSGVQRILQNLLAESVSIRDIPTILEGVAEAAGFTQNLTQMTEHVRSRLARQISAQQTRDGAIPIVTMSAYWDDAFAESIVGQGDDRHLAMAPSSLQGFIAAVRETFDALAAQGEIPCLMTSPSIRPFVRSIIERVRPATVILSQNEIHARSRIRTLGVICAPDILDSSYNEYDRANASREAA</sequence>
<keyword evidence="8" id="KW-0969">Cilium</keyword>
<accession>A0A7W9AGY7</accession>
<feature type="transmembrane region" description="Helical" evidence="7">
    <location>
        <begin position="219"/>
        <end position="240"/>
    </location>
</feature>
<dbReference type="InterPro" id="IPR042196">
    <property type="entry name" value="FHIPEP_4"/>
</dbReference>
<dbReference type="PROSITE" id="PS00994">
    <property type="entry name" value="FHIPEP"/>
    <property type="match status" value="1"/>
</dbReference>